<feature type="compositionally biased region" description="Acidic residues" evidence="2">
    <location>
        <begin position="720"/>
        <end position="739"/>
    </location>
</feature>
<feature type="region of interest" description="Disordered" evidence="2">
    <location>
        <begin position="160"/>
        <end position="559"/>
    </location>
</feature>
<evidence type="ECO:0000256" key="1">
    <source>
        <dbReference type="SAM" id="Coils"/>
    </source>
</evidence>
<feature type="region of interest" description="Disordered" evidence="2">
    <location>
        <begin position="1"/>
        <end position="84"/>
    </location>
</feature>
<feature type="domain" description="DUF4211" evidence="3">
    <location>
        <begin position="621"/>
        <end position="710"/>
    </location>
</feature>
<feature type="compositionally biased region" description="Basic and acidic residues" evidence="2">
    <location>
        <begin position="547"/>
        <end position="559"/>
    </location>
</feature>
<keyword evidence="5" id="KW-1185">Reference proteome</keyword>
<feature type="compositionally biased region" description="Low complexity" evidence="2">
    <location>
        <begin position="497"/>
        <end position="506"/>
    </location>
</feature>
<gene>
    <name evidence="4" type="ORF">sr11287</name>
</gene>
<feature type="compositionally biased region" description="Acidic residues" evidence="2">
    <location>
        <begin position="516"/>
        <end position="531"/>
    </location>
</feature>
<organism evidence="4 5">
    <name type="scientific">Sporisorium reilianum (strain SRZ2)</name>
    <name type="common">Maize head smut fungus</name>
    <dbReference type="NCBI Taxonomy" id="999809"/>
    <lineage>
        <taxon>Eukaryota</taxon>
        <taxon>Fungi</taxon>
        <taxon>Dikarya</taxon>
        <taxon>Basidiomycota</taxon>
        <taxon>Ustilaginomycotina</taxon>
        <taxon>Ustilaginomycetes</taxon>
        <taxon>Ustilaginales</taxon>
        <taxon>Ustilaginaceae</taxon>
        <taxon>Sporisorium</taxon>
    </lineage>
</organism>
<keyword evidence="1" id="KW-0175">Coiled coil</keyword>
<feature type="compositionally biased region" description="Polar residues" evidence="2">
    <location>
        <begin position="452"/>
        <end position="462"/>
    </location>
</feature>
<dbReference type="VEuPathDB" id="FungiDB:sr11287"/>
<feature type="region of interest" description="Disordered" evidence="2">
    <location>
        <begin position="711"/>
        <end position="756"/>
    </location>
</feature>
<sequence length="879" mass="97122">MPPKKKQKVSKPSSSAASASPSKPAASSSSRSTRSRTRSASIASTAPLPKKSSKKTKSTKAVKAEPKDDVLAHDDEERLSPVWDGEQQPLVECWVEIPLMPRPSSTEDGLGFIRPRDKAAMKEKGKHKEHADSLVWHVDQQPADADPFYFAEQDLRQDAEGEHLVAVRPRAGKSGKRKEKERSVGPQQQKKVKSREGSRGSTAQPAEASSSSKKINNNNSSSSSSSSNDNDNSTAQSIIRAASLLEAQPPTNLPPRNEDGLQDMFLGTSDAAPAQQLEQEEDGPLFFEDAIDEVDELRNEAPVQSQPSQRPRIKTSPTYGDRIAQGSSSHRSRSSTPRPAKPASSSRIDTATSSKEPSRKDKDSKKEKGKEKEIEREKTHSKSNKRARSVGSDNDSEPKSKRKSDDVKNLRSELNEDAFARSTGPRHKEEYRNKLAAFAQARKKARQERGQSISSGSDNEAASTHRKRLGDGRRATTVSSDSDSSDSGSDDSDDSDSSSSSSSSSGDSKDFIVADDQVEYDDGFQPDEDEVASSPAKSKSSQSQHTSKSDRRGFERDSDGRIRLVPVSAHAAAAGTSASSILAAHGLGGAGARKGLDELCLDWIEWAAARVLVTWSSLSLADRERLERNRAALKSRMRSIEESVGTVSMRRQFKWYLTQYPKIDVEALFSDEVDQYGTLAKNGCGICHRKSQRAQFKVTFSGMRYNQETLAPLKKRGDASDSDEESDSESSESSDDDDSASDRSSDNETWRDEGEDARDRPTFTFFAGTHCAQRAAVLHKLHHWEWTTMQTLARHESIRYVRRLLWRKHRMGRGHDGRMGAGAWEVWLAVNEMMSPTGRCTWKGRAGEKERGKKGSELERLRRRLKSLSEQAIEVNRAR</sequence>
<feature type="coiled-coil region" evidence="1">
    <location>
        <begin position="851"/>
        <end position="878"/>
    </location>
</feature>
<evidence type="ECO:0000259" key="3">
    <source>
        <dbReference type="Pfam" id="PF13926"/>
    </source>
</evidence>
<feature type="compositionally biased region" description="Low complexity" evidence="2">
    <location>
        <begin position="10"/>
        <end position="50"/>
    </location>
</feature>
<evidence type="ECO:0000313" key="4">
    <source>
        <dbReference type="EMBL" id="CBQ71442.1"/>
    </source>
</evidence>
<feature type="compositionally biased region" description="Basic and acidic residues" evidence="2">
    <location>
        <begin position="62"/>
        <end position="79"/>
    </location>
</feature>
<dbReference type="Pfam" id="PF13926">
    <property type="entry name" value="DUF4211"/>
    <property type="match status" value="1"/>
</dbReference>
<feature type="region of interest" description="Disordered" evidence="2">
    <location>
        <begin position="119"/>
        <end position="139"/>
    </location>
</feature>
<protein>
    <recommendedName>
        <fullName evidence="3">DUF4211 domain-containing protein</fullName>
    </recommendedName>
</protein>
<feature type="compositionally biased region" description="Basic and acidic residues" evidence="2">
    <location>
        <begin position="356"/>
        <end position="380"/>
    </location>
</feature>
<dbReference type="InterPro" id="IPR025451">
    <property type="entry name" value="DUF4211"/>
</dbReference>
<evidence type="ECO:0000313" key="5">
    <source>
        <dbReference type="Proteomes" id="UP000008867"/>
    </source>
</evidence>
<feature type="compositionally biased region" description="Basic and acidic residues" evidence="2">
    <location>
        <begin position="740"/>
        <end position="756"/>
    </location>
</feature>
<dbReference type="HOGENOM" id="CLU_380335_0_0_1"/>
<feature type="compositionally biased region" description="Basic and acidic residues" evidence="2">
    <location>
        <begin position="396"/>
        <end position="414"/>
    </location>
</feature>
<proteinExistence type="predicted"/>
<feature type="compositionally biased region" description="Low complexity" evidence="2">
    <location>
        <begin position="209"/>
        <end position="233"/>
    </location>
</feature>
<accession>E6ZW35</accession>
<dbReference type="OrthoDB" id="2554458at2759"/>
<feature type="compositionally biased region" description="Basic residues" evidence="2">
    <location>
        <begin position="51"/>
        <end position="60"/>
    </location>
</feature>
<evidence type="ECO:0000256" key="2">
    <source>
        <dbReference type="SAM" id="MobiDB-lite"/>
    </source>
</evidence>
<feature type="compositionally biased region" description="Low complexity" evidence="2">
    <location>
        <begin position="532"/>
        <end position="546"/>
    </location>
</feature>
<dbReference type="EMBL" id="FQ311444">
    <property type="protein sequence ID" value="CBQ71442.1"/>
    <property type="molecule type" value="Genomic_DNA"/>
</dbReference>
<dbReference type="GO" id="GO:0005634">
    <property type="term" value="C:nucleus"/>
    <property type="evidence" value="ECO:0007669"/>
    <property type="project" value="TreeGrafter"/>
</dbReference>
<dbReference type="PANTHER" id="PTHR14689">
    <property type="entry name" value="PHORBOL-ESTER_DAG-TYPE DOMAIN-CONTAINING PROTEIN"/>
    <property type="match status" value="1"/>
</dbReference>
<dbReference type="Proteomes" id="UP000008867">
    <property type="component" value="Chromosome 22"/>
</dbReference>
<dbReference type="PANTHER" id="PTHR14689:SF0">
    <property type="entry name" value="COILED-COIL DOMAIN-CONTAINING PROTEIN 82"/>
    <property type="match status" value="1"/>
</dbReference>
<reference evidence="4 5" key="1">
    <citation type="journal article" date="2010" name="Science">
        <title>Pathogenicity determinants in smut fungi revealed by genome comparison.</title>
        <authorList>
            <person name="Schirawski J."/>
            <person name="Mannhaupt G."/>
            <person name="Muench K."/>
            <person name="Brefort T."/>
            <person name="Schipper K."/>
            <person name="Doehlemann G."/>
            <person name="Di Stasio M."/>
            <person name="Roessel N."/>
            <person name="Mendoza-Mendoza A."/>
            <person name="Pester D."/>
            <person name="Mueller O."/>
            <person name="Winterberg B."/>
            <person name="Meyer E."/>
            <person name="Ghareeb H."/>
            <person name="Wollenberg T."/>
            <person name="Muensterkoetter M."/>
            <person name="Wong P."/>
            <person name="Walter M."/>
            <person name="Stukenbrock E."/>
            <person name="Gueldener U."/>
            <person name="Kahmann R."/>
        </authorList>
    </citation>
    <scope>NUCLEOTIDE SEQUENCE [LARGE SCALE GENOMIC DNA]</scope>
    <source>
        <strain evidence="5">SRZ2</strain>
    </source>
</reference>
<name>E6ZW35_SPORE</name>
<feature type="compositionally biased region" description="Polar residues" evidence="2">
    <location>
        <begin position="199"/>
        <end position="208"/>
    </location>
</feature>
<dbReference type="eggNOG" id="ENOG502S7B9">
    <property type="taxonomic scope" value="Eukaryota"/>
</dbReference>
<feature type="compositionally biased region" description="Acidic residues" evidence="2">
    <location>
        <begin position="278"/>
        <end position="295"/>
    </location>
</feature>
<dbReference type="AlphaFoldDB" id="E6ZW35"/>
<feature type="compositionally biased region" description="Polar residues" evidence="2">
    <location>
        <begin position="343"/>
        <end position="352"/>
    </location>
</feature>